<sequence length="110" mass="12212">MELASLLSPTCYGPDYQKYEDMTDYFRSVLSLHSKYDIYGALASTGVVPGGTYTQASMADAIKSALGITPYFKCKSGSINEIWAYFHVQGRDTYVPDDFKGKYSCSKSIK</sequence>
<comment type="caution">
    <text evidence="3">The sequence shown here is derived from an EMBL/GenBank/DDBJ whole genome shotgun (WGS) entry which is preliminary data.</text>
</comment>
<evidence type="ECO:0000256" key="2">
    <source>
        <dbReference type="RuleBase" id="RU004328"/>
    </source>
</evidence>
<dbReference type="InterPro" id="IPR036430">
    <property type="entry name" value="RNase_T2-like_sf"/>
</dbReference>
<keyword evidence="4" id="KW-1185">Reference proteome</keyword>
<dbReference type="SUPFAM" id="SSF55895">
    <property type="entry name" value="Ribonuclease Rh-like"/>
    <property type="match status" value="1"/>
</dbReference>
<evidence type="ECO:0000256" key="1">
    <source>
        <dbReference type="ARBA" id="ARBA00007469"/>
    </source>
</evidence>
<comment type="similarity">
    <text evidence="1 2">Belongs to the RNase T2 family.</text>
</comment>
<protein>
    <submittedName>
        <fullName evidence="3">Uncharacterized protein</fullName>
    </submittedName>
</protein>
<proteinExistence type="inferred from homology"/>
<gene>
    <name evidence="3" type="ORF">K7432_010750</name>
</gene>
<dbReference type="Proteomes" id="UP001479436">
    <property type="component" value="Unassembled WGS sequence"/>
</dbReference>
<accession>A0ABR2VV48</accession>
<dbReference type="Gene3D" id="3.90.730.10">
    <property type="entry name" value="Ribonuclease T2-like"/>
    <property type="match status" value="1"/>
</dbReference>
<evidence type="ECO:0000313" key="4">
    <source>
        <dbReference type="Proteomes" id="UP001479436"/>
    </source>
</evidence>
<name>A0ABR2VV48_9FUNG</name>
<dbReference type="PANTHER" id="PTHR11240:SF22">
    <property type="entry name" value="RIBONUCLEASE T2"/>
    <property type="match status" value="1"/>
</dbReference>
<dbReference type="InterPro" id="IPR001568">
    <property type="entry name" value="RNase_T2-like"/>
</dbReference>
<evidence type="ECO:0000313" key="3">
    <source>
        <dbReference type="EMBL" id="KAK9703426.1"/>
    </source>
</evidence>
<dbReference type="PANTHER" id="PTHR11240">
    <property type="entry name" value="RIBONUCLEASE T2"/>
    <property type="match status" value="1"/>
</dbReference>
<dbReference type="EMBL" id="JASJQH010007639">
    <property type="protein sequence ID" value="KAK9703426.1"/>
    <property type="molecule type" value="Genomic_DNA"/>
</dbReference>
<reference evidence="3 4" key="1">
    <citation type="submission" date="2023-04" db="EMBL/GenBank/DDBJ databases">
        <title>Genome of Basidiobolus ranarum AG-B5.</title>
        <authorList>
            <person name="Stajich J.E."/>
            <person name="Carter-House D."/>
            <person name="Gryganskyi A."/>
        </authorList>
    </citation>
    <scope>NUCLEOTIDE SEQUENCE [LARGE SCALE GENOMIC DNA]</scope>
    <source>
        <strain evidence="3 4">AG-B5</strain>
    </source>
</reference>
<dbReference type="Pfam" id="PF00445">
    <property type="entry name" value="Ribonuclease_T2"/>
    <property type="match status" value="1"/>
</dbReference>
<organism evidence="3 4">
    <name type="scientific">Basidiobolus ranarum</name>
    <dbReference type="NCBI Taxonomy" id="34480"/>
    <lineage>
        <taxon>Eukaryota</taxon>
        <taxon>Fungi</taxon>
        <taxon>Fungi incertae sedis</taxon>
        <taxon>Zoopagomycota</taxon>
        <taxon>Entomophthoromycotina</taxon>
        <taxon>Basidiobolomycetes</taxon>
        <taxon>Basidiobolales</taxon>
        <taxon>Basidiobolaceae</taxon>
        <taxon>Basidiobolus</taxon>
    </lineage>
</organism>